<protein>
    <submittedName>
        <fullName evidence="3">Lytic murein transglycosylase</fullName>
        <ecNumber evidence="3">2.4.-.-</ecNumber>
    </submittedName>
</protein>
<dbReference type="Pfam" id="PF13406">
    <property type="entry name" value="SLT_2"/>
    <property type="match status" value="1"/>
</dbReference>
<keyword evidence="1" id="KW-0732">Signal</keyword>
<dbReference type="PANTHER" id="PTHR30163">
    <property type="entry name" value="MEMBRANE-BOUND LYTIC MUREIN TRANSGLYCOSYLASE B"/>
    <property type="match status" value="1"/>
</dbReference>
<dbReference type="InterPro" id="IPR031304">
    <property type="entry name" value="SLT_2"/>
</dbReference>
<keyword evidence="4" id="KW-1185">Reference proteome</keyword>
<gene>
    <name evidence="3" type="ORF">Q5722_10530</name>
</gene>
<dbReference type="EMBL" id="JAUQTA010000001">
    <property type="protein sequence ID" value="MDO7868803.1"/>
    <property type="molecule type" value="Genomic_DNA"/>
</dbReference>
<proteinExistence type="predicted"/>
<name>A0ABT9B6P1_9ACTN</name>
<evidence type="ECO:0000313" key="3">
    <source>
        <dbReference type="EMBL" id="MDO7868803.1"/>
    </source>
</evidence>
<keyword evidence="3" id="KW-0328">Glycosyltransferase</keyword>
<feature type="chain" id="PRO_5045449060" evidence="1">
    <location>
        <begin position="26"/>
        <end position="252"/>
    </location>
</feature>
<reference evidence="3 4" key="1">
    <citation type="submission" date="2023-07" db="EMBL/GenBank/DDBJ databases">
        <title>Nocardioides sp. nov WY-20 isolated from soil.</title>
        <authorList>
            <person name="Liu B."/>
            <person name="Wan Y."/>
        </authorList>
    </citation>
    <scope>NUCLEOTIDE SEQUENCE [LARGE SCALE GENOMIC DNA]</scope>
    <source>
        <strain evidence="3 4">WY-20</strain>
    </source>
</reference>
<feature type="domain" description="Transglycosylase SLT" evidence="2">
    <location>
        <begin position="168"/>
        <end position="214"/>
    </location>
</feature>
<dbReference type="PANTHER" id="PTHR30163:SF8">
    <property type="entry name" value="LYTIC MUREIN TRANSGLYCOSYLASE"/>
    <property type="match status" value="1"/>
</dbReference>
<dbReference type="SUPFAM" id="SSF53955">
    <property type="entry name" value="Lysozyme-like"/>
    <property type="match status" value="1"/>
</dbReference>
<organism evidence="3 4">
    <name type="scientific">Nocardioides jiangxiensis</name>
    <dbReference type="NCBI Taxonomy" id="3064524"/>
    <lineage>
        <taxon>Bacteria</taxon>
        <taxon>Bacillati</taxon>
        <taxon>Actinomycetota</taxon>
        <taxon>Actinomycetes</taxon>
        <taxon>Propionibacteriales</taxon>
        <taxon>Nocardioidaceae</taxon>
        <taxon>Nocardioides</taxon>
    </lineage>
</organism>
<dbReference type="GO" id="GO:0016757">
    <property type="term" value="F:glycosyltransferase activity"/>
    <property type="evidence" value="ECO:0007669"/>
    <property type="project" value="UniProtKB-KW"/>
</dbReference>
<dbReference type="Gene3D" id="1.10.530.10">
    <property type="match status" value="1"/>
</dbReference>
<sequence length="252" mass="25793">MRTWLTVAVTGGIGMLAAPALVAGAASDTVVDPVVSTRTPVYVTAPVAHASAAPGPRTATVRGRVDVDATWASDAAVRAGVPVVAVRAYARAELMVRAEDPSCGLGWTTLAGLGYVESQHGTIGGRSLLSDGHSSAPILGPALDGSGDFAAIAASPASTQWHDDPRWDHAVGPLQFMPSTWARWSSDGDGDGVGDPNDIDDAAYAAGRYLCAGGRDLTSGTGWGAAVFSYNHSASYVDQVYSAASAYSSRTR</sequence>
<comment type="caution">
    <text evidence="3">The sequence shown here is derived from an EMBL/GenBank/DDBJ whole genome shotgun (WGS) entry which is preliminary data.</text>
</comment>
<evidence type="ECO:0000313" key="4">
    <source>
        <dbReference type="Proteomes" id="UP001233314"/>
    </source>
</evidence>
<keyword evidence="3" id="KW-0808">Transferase</keyword>
<feature type="signal peptide" evidence="1">
    <location>
        <begin position="1"/>
        <end position="25"/>
    </location>
</feature>
<dbReference type="InterPro" id="IPR023346">
    <property type="entry name" value="Lysozyme-like_dom_sf"/>
</dbReference>
<evidence type="ECO:0000259" key="2">
    <source>
        <dbReference type="Pfam" id="PF13406"/>
    </source>
</evidence>
<dbReference type="RefSeq" id="WP_305028160.1">
    <property type="nucleotide sequence ID" value="NZ_JAUQTA010000001.1"/>
</dbReference>
<accession>A0ABT9B6P1</accession>
<dbReference type="InterPro" id="IPR043426">
    <property type="entry name" value="MltB-like"/>
</dbReference>
<evidence type="ECO:0000256" key="1">
    <source>
        <dbReference type="SAM" id="SignalP"/>
    </source>
</evidence>
<dbReference type="EC" id="2.4.-.-" evidence="3"/>
<dbReference type="Proteomes" id="UP001233314">
    <property type="component" value="Unassembled WGS sequence"/>
</dbReference>